<accession>A0A840SL01</accession>
<sequence>MATLSLRLPDSYHTMVKEITTKDNISINQFIISAVAEKISALETQNYLEERAERGSRDKFMAVLSKAPDVEPADYDR</sequence>
<gene>
    <name evidence="2" type="ORF">DYE49_09350</name>
    <name evidence="1" type="ORF">HNP77_002422</name>
</gene>
<dbReference type="GO" id="GO:0006355">
    <property type="term" value="P:regulation of DNA-templated transcription"/>
    <property type="evidence" value="ECO:0007669"/>
    <property type="project" value="InterPro"/>
</dbReference>
<evidence type="ECO:0000313" key="1">
    <source>
        <dbReference type="EMBL" id="MBB5220032.1"/>
    </source>
</evidence>
<reference evidence="1 3" key="2">
    <citation type="submission" date="2020-08" db="EMBL/GenBank/DDBJ databases">
        <title>Genomic Encyclopedia of Type Strains, Phase IV (KMG-IV): sequencing the most valuable type-strain genomes for metagenomic binning, comparative biology and taxonomic classification.</title>
        <authorList>
            <person name="Goeker M."/>
        </authorList>
    </citation>
    <scope>NUCLEOTIDE SEQUENCE [LARGE SCALE GENOMIC DNA]</scope>
    <source>
        <strain evidence="1 3">DSM 103679</strain>
    </source>
</reference>
<protein>
    <submittedName>
        <fullName evidence="1">Uncharacterized protein (DUF1778 family)</fullName>
    </submittedName>
</protein>
<organism evidence="1 3">
    <name type="scientific">Treponema rectale</name>
    <dbReference type="NCBI Taxonomy" id="744512"/>
    <lineage>
        <taxon>Bacteria</taxon>
        <taxon>Pseudomonadati</taxon>
        <taxon>Spirochaetota</taxon>
        <taxon>Spirochaetia</taxon>
        <taxon>Spirochaetales</taxon>
        <taxon>Treponemataceae</taxon>
        <taxon>Treponema</taxon>
    </lineage>
</organism>
<dbReference type="Proteomes" id="UP000593591">
    <property type="component" value="Chromosome"/>
</dbReference>
<dbReference type="Proteomes" id="UP000578697">
    <property type="component" value="Unassembled WGS sequence"/>
</dbReference>
<reference evidence="2 4" key="1">
    <citation type="submission" date="2018-08" db="EMBL/GenBank/DDBJ databases">
        <title>The first complete genome of Treponema rectale (CHPAT), a commensal spirochete of the bovine rectum.</title>
        <authorList>
            <person name="Staton G.J."/>
            <person name="Clegg S.R."/>
            <person name="Carter S.D."/>
            <person name="Radford A.D."/>
            <person name="Darby A."/>
            <person name="Hall N."/>
            <person name="Birtles R.J."/>
            <person name="Evans N.J."/>
        </authorList>
    </citation>
    <scope>NUCLEOTIDE SEQUENCE [LARGE SCALE GENOMIC DNA]</scope>
    <source>
        <strain evidence="2 4">CHPA</strain>
    </source>
</reference>
<proteinExistence type="predicted"/>
<dbReference type="EMBL" id="CP031517">
    <property type="protein sequence ID" value="QOS40652.1"/>
    <property type="molecule type" value="Genomic_DNA"/>
</dbReference>
<keyword evidence="3" id="KW-1185">Reference proteome</keyword>
<name>A0A840SL01_9SPIR</name>
<dbReference type="AlphaFoldDB" id="A0A840SL01"/>
<evidence type="ECO:0000313" key="4">
    <source>
        <dbReference type="Proteomes" id="UP000593591"/>
    </source>
</evidence>
<evidence type="ECO:0000313" key="3">
    <source>
        <dbReference type="Proteomes" id="UP000578697"/>
    </source>
</evidence>
<dbReference type="RefSeq" id="WP_184653713.1">
    <property type="nucleotide sequence ID" value="NZ_JACHFR010000005.1"/>
</dbReference>
<dbReference type="InterPro" id="IPR010985">
    <property type="entry name" value="Ribbon_hlx_hlx"/>
</dbReference>
<dbReference type="SUPFAM" id="SSF47598">
    <property type="entry name" value="Ribbon-helix-helix"/>
    <property type="match status" value="1"/>
</dbReference>
<dbReference type="EMBL" id="JACHFR010000005">
    <property type="protein sequence ID" value="MBB5220032.1"/>
    <property type="molecule type" value="Genomic_DNA"/>
</dbReference>
<evidence type="ECO:0000313" key="2">
    <source>
        <dbReference type="EMBL" id="QOS40652.1"/>
    </source>
</evidence>
<dbReference type="KEGG" id="trc:DYE49_09350"/>